<dbReference type="Proteomes" id="UP000326354">
    <property type="component" value="Chromosome"/>
</dbReference>
<gene>
    <name evidence="2" type="ORF">UABAM_00456</name>
</gene>
<dbReference type="OrthoDB" id="5569572at2"/>
<accession>A0A5S9F1I9</accession>
<keyword evidence="1" id="KW-0472">Membrane</keyword>
<dbReference type="EMBL" id="AP019860">
    <property type="protein sequence ID" value="BBM82113.1"/>
    <property type="molecule type" value="Genomic_DNA"/>
</dbReference>
<name>A0A5S9F1I9_UABAM</name>
<dbReference type="RefSeq" id="WP_151966366.1">
    <property type="nucleotide sequence ID" value="NZ_AP019860.1"/>
</dbReference>
<feature type="transmembrane region" description="Helical" evidence="1">
    <location>
        <begin position="50"/>
        <end position="68"/>
    </location>
</feature>
<keyword evidence="1" id="KW-0812">Transmembrane</keyword>
<protein>
    <submittedName>
        <fullName evidence="2">Uncharacterized protein</fullName>
    </submittedName>
</protein>
<evidence type="ECO:0000313" key="3">
    <source>
        <dbReference type="Proteomes" id="UP000326354"/>
    </source>
</evidence>
<dbReference type="AlphaFoldDB" id="A0A5S9F1I9"/>
<keyword evidence="3" id="KW-1185">Reference proteome</keyword>
<keyword evidence="1" id="KW-1133">Transmembrane helix</keyword>
<evidence type="ECO:0000313" key="2">
    <source>
        <dbReference type="EMBL" id="BBM82113.1"/>
    </source>
</evidence>
<organism evidence="2 3">
    <name type="scientific">Uabimicrobium amorphum</name>
    <dbReference type="NCBI Taxonomy" id="2596890"/>
    <lineage>
        <taxon>Bacteria</taxon>
        <taxon>Pseudomonadati</taxon>
        <taxon>Planctomycetota</taxon>
        <taxon>Candidatus Uabimicrobiia</taxon>
        <taxon>Candidatus Uabimicrobiales</taxon>
        <taxon>Candidatus Uabimicrobiaceae</taxon>
        <taxon>Candidatus Uabimicrobium</taxon>
    </lineage>
</organism>
<evidence type="ECO:0000256" key="1">
    <source>
        <dbReference type="SAM" id="Phobius"/>
    </source>
</evidence>
<feature type="transmembrane region" description="Helical" evidence="1">
    <location>
        <begin position="24"/>
        <end position="44"/>
    </location>
</feature>
<reference evidence="2 3" key="1">
    <citation type="submission" date="2019-08" db="EMBL/GenBank/DDBJ databases">
        <title>Complete genome sequence of Candidatus Uab amorphum.</title>
        <authorList>
            <person name="Shiratori T."/>
            <person name="Suzuki S."/>
            <person name="Kakizawa Y."/>
            <person name="Ishida K."/>
        </authorList>
    </citation>
    <scope>NUCLEOTIDE SEQUENCE [LARGE SCALE GENOMIC DNA]</scope>
    <source>
        <strain evidence="2 3">SRT547</strain>
    </source>
</reference>
<sequence>MKRKDNMPTMVYIALLGIRSRKQAWGFVWLAILISIVCFAYSFINKDALFFTIVIFAAYWYFTAIKWMDQHSSWES</sequence>
<dbReference type="KEGG" id="uam:UABAM_00456"/>
<proteinExistence type="predicted"/>